<feature type="transmembrane region" description="Helical" evidence="5">
    <location>
        <begin position="133"/>
        <end position="152"/>
    </location>
</feature>
<accession>A0A8B7NGG6</accession>
<feature type="transmembrane region" description="Helical" evidence="5">
    <location>
        <begin position="322"/>
        <end position="344"/>
    </location>
</feature>
<evidence type="ECO:0000313" key="8">
    <source>
        <dbReference type="RefSeq" id="XP_018012496.1"/>
    </source>
</evidence>
<feature type="transmembrane region" description="Helical" evidence="5">
    <location>
        <begin position="173"/>
        <end position="199"/>
    </location>
</feature>
<dbReference type="InterPro" id="IPR050186">
    <property type="entry name" value="TPT_transporter"/>
</dbReference>
<dbReference type="OrthoDB" id="6418713at2759"/>
<dbReference type="GO" id="GO:0016020">
    <property type="term" value="C:membrane"/>
    <property type="evidence" value="ECO:0007669"/>
    <property type="project" value="UniProtKB-SubCell"/>
</dbReference>
<dbReference type="Pfam" id="PF03151">
    <property type="entry name" value="TPT"/>
    <property type="match status" value="1"/>
</dbReference>
<evidence type="ECO:0000313" key="7">
    <source>
        <dbReference type="Proteomes" id="UP000694843"/>
    </source>
</evidence>
<organism evidence="7 8">
    <name type="scientific">Hyalella azteca</name>
    <name type="common">Amphipod</name>
    <dbReference type="NCBI Taxonomy" id="294128"/>
    <lineage>
        <taxon>Eukaryota</taxon>
        <taxon>Metazoa</taxon>
        <taxon>Ecdysozoa</taxon>
        <taxon>Arthropoda</taxon>
        <taxon>Crustacea</taxon>
        <taxon>Multicrustacea</taxon>
        <taxon>Malacostraca</taxon>
        <taxon>Eumalacostraca</taxon>
        <taxon>Peracarida</taxon>
        <taxon>Amphipoda</taxon>
        <taxon>Senticaudata</taxon>
        <taxon>Talitrida</taxon>
        <taxon>Talitroidea</taxon>
        <taxon>Hyalellidae</taxon>
        <taxon>Hyalella</taxon>
    </lineage>
</organism>
<sequence length="419" mass="46372">MDLSSFVLEGSEHKNNDSKLTSPVNPFLPSTHLGHHSPNASSHKNGFKSRKLTNKGNGVDFLSHSYASFDELELMANNKEVKHNLKLDNSDVMMTIAIEGLQHPRAVAFLLLWYFFSAGTLFLNKYILTYLSFNPYLMCGLQMLITMMCGAVQMWYPMGCYKHGPKKKKPSNFYFNMIILGLLQLGTILFGLVALYYVAVSFAETVKSSAPLVTVFLTWLLRGERTSCLVLLTLLPVMGGLAVCSSGEISFNFLGFLCALTTNVCEVLQSVLSKTVLSDASYDYNPAELQFYPNAVGVAVQAVGWLFLVSRSSLQQLTDPHLLVVMLLDGISFHGQTITAYVLMSYVSPVTYSVANTTKRAVLIWLSVLVFGNAITLSSGLGTVMVIAGVLMYSRAKQHDQTKRILFSVPSTQVDRHYK</sequence>
<evidence type="ECO:0000259" key="6">
    <source>
        <dbReference type="Pfam" id="PF03151"/>
    </source>
</evidence>
<dbReference type="Proteomes" id="UP000694843">
    <property type="component" value="Unplaced"/>
</dbReference>
<name>A0A8B7NGG6_HYAAZ</name>
<feature type="transmembrane region" description="Helical" evidence="5">
    <location>
        <begin position="219"/>
        <end position="244"/>
    </location>
</feature>
<evidence type="ECO:0000256" key="1">
    <source>
        <dbReference type="ARBA" id="ARBA00004141"/>
    </source>
</evidence>
<comment type="subcellular location">
    <subcellularLocation>
        <location evidence="1">Membrane</location>
        <topology evidence="1">Multi-pass membrane protein</topology>
    </subcellularLocation>
</comment>
<reference evidence="8" key="1">
    <citation type="submission" date="2025-08" db="UniProtKB">
        <authorList>
            <consortium name="RefSeq"/>
        </authorList>
    </citation>
    <scope>IDENTIFICATION</scope>
    <source>
        <tissue evidence="8">Whole organism</tissue>
    </source>
</reference>
<proteinExistence type="predicted"/>
<protein>
    <submittedName>
        <fullName evidence="8">Solute carrier family 35 member E2A</fullName>
    </submittedName>
</protein>
<keyword evidence="3 5" id="KW-1133">Transmembrane helix</keyword>
<feature type="transmembrane region" description="Helical" evidence="5">
    <location>
        <begin position="364"/>
        <end position="394"/>
    </location>
</feature>
<dbReference type="KEGG" id="hazt:108669629"/>
<dbReference type="OMA" id="SAMAYCV"/>
<evidence type="ECO:0000256" key="4">
    <source>
        <dbReference type="ARBA" id="ARBA00023136"/>
    </source>
</evidence>
<feature type="domain" description="Sugar phosphate transporter" evidence="6">
    <location>
        <begin position="108"/>
        <end position="394"/>
    </location>
</feature>
<evidence type="ECO:0000256" key="2">
    <source>
        <dbReference type="ARBA" id="ARBA00022692"/>
    </source>
</evidence>
<feature type="transmembrane region" description="Helical" evidence="5">
    <location>
        <begin position="106"/>
        <end position="127"/>
    </location>
</feature>
<gene>
    <name evidence="8" type="primary">LOC108669629</name>
</gene>
<keyword evidence="4 5" id="KW-0472">Membrane</keyword>
<dbReference type="InterPro" id="IPR037185">
    <property type="entry name" value="EmrE-like"/>
</dbReference>
<dbReference type="GeneID" id="108669629"/>
<dbReference type="AlphaFoldDB" id="A0A8B7NGG6"/>
<feature type="transmembrane region" description="Helical" evidence="5">
    <location>
        <begin position="291"/>
        <end position="310"/>
    </location>
</feature>
<evidence type="ECO:0000256" key="5">
    <source>
        <dbReference type="SAM" id="Phobius"/>
    </source>
</evidence>
<keyword evidence="7" id="KW-1185">Reference proteome</keyword>
<dbReference type="InterPro" id="IPR004853">
    <property type="entry name" value="Sugar_P_trans_dom"/>
</dbReference>
<dbReference type="RefSeq" id="XP_018012496.1">
    <property type="nucleotide sequence ID" value="XM_018157007.2"/>
</dbReference>
<keyword evidence="2 5" id="KW-0812">Transmembrane</keyword>
<dbReference type="SUPFAM" id="SSF103481">
    <property type="entry name" value="Multidrug resistance efflux transporter EmrE"/>
    <property type="match status" value="1"/>
</dbReference>
<evidence type="ECO:0000256" key="3">
    <source>
        <dbReference type="ARBA" id="ARBA00022989"/>
    </source>
</evidence>
<dbReference type="PANTHER" id="PTHR11132">
    <property type="entry name" value="SOLUTE CARRIER FAMILY 35"/>
    <property type="match status" value="1"/>
</dbReference>